<sequence>MQVSARLLLSVGLVASIAQAVHHQVTVGKGGELKFVPATIHAKEGDTVTYTFFARNHSVAQSSFSEPCQPLAGGIFSGFVPNQSPDVASWTTFTVTVRDTNPIWIYCSQPNGNHCQKGMLHAINPPAEGNTFEKFAELATNAPTSTSPANGLPAGGLRQTHVEVGKDGKLTFEPSNIIEPKNTLVKFNFHPRNHSVVKSTFDRPCMPSMGGFSSGFIPTTVSPSGVEFEIIIPDDEPIWFYCAQGRHCQTGMVGSINAPATGNTVEAFIAKAKQVEQPSAIEPIAPVGGSLFVNGQRIHSFNGAVLPDSLQPSVAPSSTDASSPTQSTPPASSQTLPPPGADVPAYYHDKAGGGKPTHWGWASNMSADATAYLHLHQLIEDVILHLLWEVYAKLESPGGAWAGVYPKAIVDTIGAWAGQSVVHRATTAECLAHYQRPLLAPCSYRVSVDDDKAFLAAYSKLNLAQIGALIDISAKIAQHDPFIIPVLMTQVGAKSRAAAVVNMMQNHMAAAAPREVAIPAQLAWSFVRRGFVESCPDEVAGMPNEPWPALEVVARQEEGGRMVSVDVRYEGSGSGEHFVAWLGPYGQLEFTPVRSEGDRRTAAVPADWYGDVWIAVVNRSGIRLEELKDHMVAGPEMVWVRQP</sequence>
<dbReference type="EMBL" id="BAAFSV010000005">
    <property type="protein sequence ID" value="GAB1319394.1"/>
    <property type="molecule type" value="Genomic_DNA"/>
</dbReference>
<keyword evidence="4" id="KW-1185">Reference proteome</keyword>
<dbReference type="PANTHER" id="PTHR34883:SF15">
    <property type="entry name" value="EXTRACELLULAR SERINE-RICH PROTEIN"/>
    <property type="match status" value="1"/>
</dbReference>
<evidence type="ECO:0000313" key="3">
    <source>
        <dbReference type="EMBL" id="GAB1319394.1"/>
    </source>
</evidence>
<evidence type="ECO:0000256" key="1">
    <source>
        <dbReference type="SAM" id="MobiDB-lite"/>
    </source>
</evidence>
<gene>
    <name evidence="3" type="ORF">MFIFM68171_09604</name>
</gene>
<name>A0ABQ0GNT5_9PEZI</name>
<reference evidence="3 4" key="1">
    <citation type="submission" date="2024-09" db="EMBL/GenBank/DDBJ databases">
        <title>Itraconazole resistance in Madurella fahalii resulting from another homologue of gene encoding cytochrome P450 14-alpha sterol demethylase (CYP51).</title>
        <authorList>
            <person name="Yoshioka I."/>
            <person name="Fahal A.H."/>
            <person name="Kaneko S."/>
            <person name="Yaguchi T."/>
        </authorList>
    </citation>
    <scope>NUCLEOTIDE SEQUENCE [LARGE SCALE GENOMIC DNA]</scope>
    <source>
        <strain evidence="3 4">IFM 68171</strain>
    </source>
</reference>
<feature type="chain" id="PRO_5045316843" description="Cupredoxin" evidence="2">
    <location>
        <begin position="21"/>
        <end position="643"/>
    </location>
</feature>
<evidence type="ECO:0008006" key="5">
    <source>
        <dbReference type="Google" id="ProtNLM"/>
    </source>
</evidence>
<dbReference type="Gene3D" id="2.60.40.420">
    <property type="entry name" value="Cupredoxins - blue copper proteins"/>
    <property type="match status" value="2"/>
</dbReference>
<dbReference type="PANTHER" id="PTHR34883">
    <property type="entry name" value="SERINE-RICH PROTEIN, PUTATIVE-RELATED-RELATED"/>
    <property type="match status" value="1"/>
</dbReference>
<evidence type="ECO:0000313" key="4">
    <source>
        <dbReference type="Proteomes" id="UP001628179"/>
    </source>
</evidence>
<proteinExistence type="predicted"/>
<dbReference type="InterPro" id="IPR052953">
    <property type="entry name" value="Ser-rich/MCO-related"/>
</dbReference>
<dbReference type="RefSeq" id="XP_070921124.1">
    <property type="nucleotide sequence ID" value="XM_071065023.1"/>
</dbReference>
<feature type="signal peptide" evidence="2">
    <location>
        <begin position="1"/>
        <end position="20"/>
    </location>
</feature>
<feature type="region of interest" description="Disordered" evidence="1">
    <location>
        <begin position="309"/>
        <end position="344"/>
    </location>
</feature>
<evidence type="ECO:0000256" key="2">
    <source>
        <dbReference type="SAM" id="SignalP"/>
    </source>
</evidence>
<dbReference type="SUPFAM" id="SSF49503">
    <property type="entry name" value="Cupredoxins"/>
    <property type="match status" value="2"/>
</dbReference>
<keyword evidence="2" id="KW-0732">Signal</keyword>
<protein>
    <recommendedName>
        <fullName evidence="5">Cupredoxin</fullName>
    </recommendedName>
</protein>
<dbReference type="InterPro" id="IPR008972">
    <property type="entry name" value="Cupredoxin"/>
</dbReference>
<organism evidence="3 4">
    <name type="scientific">Madurella fahalii</name>
    <dbReference type="NCBI Taxonomy" id="1157608"/>
    <lineage>
        <taxon>Eukaryota</taxon>
        <taxon>Fungi</taxon>
        <taxon>Dikarya</taxon>
        <taxon>Ascomycota</taxon>
        <taxon>Pezizomycotina</taxon>
        <taxon>Sordariomycetes</taxon>
        <taxon>Sordariomycetidae</taxon>
        <taxon>Sordariales</taxon>
        <taxon>Sordariales incertae sedis</taxon>
        <taxon>Madurella</taxon>
    </lineage>
</organism>
<dbReference type="GeneID" id="98180346"/>
<comment type="caution">
    <text evidence="3">The sequence shown here is derived from an EMBL/GenBank/DDBJ whole genome shotgun (WGS) entry which is preliminary data.</text>
</comment>
<accession>A0ABQ0GNT5</accession>
<dbReference type="Proteomes" id="UP001628179">
    <property type="component" value="Unassembled WGS sequence"/>
</dbReference>
<dbReference type="CDD" id="cd00920">
    <property type="entry name" value="Cupredoxin"/>
    <property type="match status" value="2"/>
</dbReference>
<feature type="compositionally biased region" description="Low complexity" evidence="1">
    <location>
        <begin position="312"/>
        <end position="335"/>
    </location>
</feature>